<name>L8GP88_ACACF</name>
<evidence type="ECO:0000313" key="3">
    <source>
        <dbReference type="Proteomes" id="UP000011083"/>
    </source>
</evidence>
<protein>
    <submittedName>
        <fullName evidence="2">Uncharacterized protein</fullName>
    </submittedName>
</protein>
<dbReference type="KEGG" id="acan:ACA1_337630"/>
<evidence type="ECO:0000256" key="1">
    <source>
        <dbReference type="SAM" id="MobiDB-lite"/>
    </source>
</evidence>
<reference evidence="2 3" key="1">
    <citation type="journal article" date="2013" name="Genome Biol.">
        <title>Genome of Acanthamoeba castellanii highlights extensive lateral gene transfer and early evolution of tyrosine kinase signaling.</title>
        <authorList>
            <person name="Clarke M."/>
            <person name="Lohan A.J."/>
            <person name="Liu B."/>
            <person name="Lagkouvardos I."/>
            <person name="Roy S."/>
            <person name="Zafar N."/>
            <person name="Bertelli C."/>
            <person name="Schilde C."/>
            <person name="Kianianmomeni A."/>
            <person name="Burglin T.R."/>
            <person name="Frech C."/>
            <person name="Turcotte B."/>
            <person name="Kopec K.O."/>
            <person name="Synnott J.M."/>
            <person name="Choo C."/>
            <person name="Paponov I."/>
            <person name="Finkler A."/>
            <person name="Soon Heng Tan C."/>
            <person name="Hutchins A.P."/>
            <person name="Weinmeier T."/>
            <person name="Rattei T."/>
            <person name="Chu J.S."/>
            <person name="Gimenez G."/>
            <person name="Irimia M."/>
            <person name="Rigden D.J."/>
            <person name="Fitzpatrick D.A."/>
            <person name="Lorenzo-Morales J."/>
            <person name="Bateman A."/>
            <person name="Chiu C.H."/>
            <person name="Tang P."/>
            <person name="Hegemann P."/>
            <person name="Fromm H."/>
            <person name="Raoult D."/>
            <person name="Greub G."/>
            <person name="Miranda-Saavedra D."/>
            <person name="Chen N."/>
            <person name="Nash P."/>
            <person name="Ginger M.L."/>
            <person name="Horn M."/>
            <person name="Schaap P."/>
            <person name="Caler L."/>
            <person name="Loftus B."/>
        </authorList>
    </citation>
    <scope>NUCLEOTIDE SEQUENCE [LARGE SCALE GENOMIC DNA]</scope>
    <source>
        <strain evidence="2 3">Neff</strain>
    </source>
</reference>
<gene>
    <name evidence="2" type="ORF">ACA1_337630</name>
</gene>
<evidence type="ECO:0000313" key="2">
    <source>
        <dbReference type="EMBL" id="ELR14707.1"/>
    </source>
</evidence>
<dbReference type="EMBL" id="KB008045">
    <property type="protein sequence ID" value="ELR14707.1"/>
    <property type="molecule type" value="Genomic_DNA"/>
</dbReference>
<accession>L8GP88</accession>
<dbReference type="GeneID" id="14915301"/>
<keyword evidence="3" id="KW-1185">Reference proteome</keyword>
<feature type="region of interest" description="Disordered" evidence="1">
    <location>
        <begin position="1"/>
        <end position="35"/>
    </location>
</feature>
<organism evidence="2 3">
    <name type="scientific">Acanthamoeba castellanii (strain ATCC 30010 / Neff)</name>
    <dbReference type="NCBI Taxonomy" id="1257118"/>
    <lineage>
        <taxon>Eukaryota</taxon>
        <taxon>Amoebozoa</taxon>
        <taxon>Discosea</taxon>
        <taxon>Longamoebia</taxon>
        <taxon>Centramoebida</taxon>
        <taxon>Acanthamoebidae</taxon>
        <taxon>Acanthamoeba</taxon>
    </lineage>
</organism>
<dbReference type="AlphaFoldDB" id="L8GP88"/>
<feature type="compositionally biased region" description="Basic residues" evidence="1">
    <location>
        <begin position="21"/>
        <end position="30"/>
    </location>
</feature>
<feature type="compositionally biased region" description="Polar residues" evidence="1">
    <location>
        <begin position="1"/>
        <end position="14"/>
    </location>
</feature>
<dbReference type="VEuPathDB" id="AmoebaDB:ACA1_337630"/>
<dbReference type="RefSeq" id="XP_004336720.1">
    <property type="nucleotide sequence ID" value="XM_004336672.1"/>
</dbReference>
<sequence length="188" mass="20401">MSESSTPTTTNALVEQQGERRSKRRHRATVKRAVGSNESPAIWAARHQDGRAFDGDRVEFGFNLFHSEADATRLTATRAATANRKSIVDKTEAAIVGDTWVSPAFPDIDGEDDTDVFLTIEVQAARSHGQSGNEIVGYDAWFDGKRELSNMSALPNANVSRAVIEGCMKAIEHARNPETGSAMPPPSC</sequence>
<dbReference type="Proteomes" id="UP000011083">
    <property type="component" value="Unassembled WGS sequence"/>
</dbReference>
<proteinExistence type="predicted"/>